<dbReference type="InterPro" id="IPR008250">
    <property type="entry name" value="ATPase_P-typ_transduc_dom_A_sf"/>
</dbReference>
<dbReference type="OrthoDB" id="432719at2759"/>
<accession>A0A1G4J1J3</accession>
<dbReference type="InterPro" id="IPR036163">
    <property type="entry name" value="HMA_dom_sf"/>
</dbReference>
<keyword evidence="7" id="KW-1278">Translocase</keyword>
<evidence type="ECO:0000256" key="4">
    <source>
        <dbReference type="ARBA" id="ARBA00022723"/>
    </source>
</evidence>
<dbReference type="GO" id="GO:0055070">
    <property type="term" value="P:copper ion homeostasis"/>
    <property type="evidence" value="ECO:0007669"/>
    <property type="project" value="TreeGrafter"/>
</dbReference>
<sequence>MKLNIYVDNLHCGNCEKYVFEILSRRFEWANEPFAGDEYSKLSDKNNRYFKNQSFGDSRHQKLGLANALSIDRESGLVSVTLCQYYTTEKGDESNEKSTIPSFIRKDFECAGFKVTSIDFSSDEVVPDKPLRASFPPSKRYRFFSALDSLQFSERRRYRKHAQYCKECDPGEKRRHTNSDLAETATANDIRYRAVFAIGGMTCSNCAGIVESSITQALNSSPLDFEAAVSVSTVSNTATVVIPNKQLVQLIIESVNDTGYTAQLLEVLPLTTQRRYKLVAAIEGITCAACASAITSAVEQLPYIDEVAVNVLSKSATFILSSVEGNALRDLQEVVEDCGFEFRALSEPETVDHAFAEKPTRSVNLRIDGMFCLKCPERVNEVLSHFGSAELIIQDPISLQTPFIKFKYIPNVEKGITIRSIIDTILEKLSSGNDSNIKISIVKERTLEEHLREMALRETQKIAIRLVASLIFAIPTFVFGVVGPSLLSKHHKFRMWLEEPIWAGNTSRMTWVLFILSTPVYFFVDDVFHRKAFLELRALWKQKNDWKRRLFKFGSMNLLVCLGTTVAYFASIAMLAISATNTSNKGSTGYTTTYFDAVVFLTFFLLVGRLLETFSKNRTAQAVNDLSLLKQREATLVDRIDGKGFSNDRTVHIDYLEIGDYIKIAPGESPPIDCIIAEGQAGFDESALTGESIPIEHKVGEQVFAGTVNVGTQAIIGKLCALNGDSLLDQIVNSVRDGQLKKAPVEKLADSLTSFFVPLIVLIAIITWIIWISLGFSGRLPPHYLDIDVGGWTVWSLEFATSVFVVACPCGIGLAAPTALFVGGGLAAKHGILARGGGAAFQDGSKVSMVCFDKTGTLTLGGKPKVTNFAVHSNPAIKKIAVQAVRDLELASKHPIATGLKNFISQEFGDLLGSVTIQTVEEIAGKGLKGDFIVADDFASASKQSVKPQSAILGNETFMAENNCHLSSSQIRTLADWKAEGKSVVVVAIKCGSFFKSEAYFPVMLLAVRDEVRPEAKGVINMLQREGIECWMISGDNRLTATAIAKELGIDNVVAEVLPEEKANKVTWIKETHLVNKKSPVVAFVGDGINDGPALAAADVGIALATGSDLAMSACDFALLSSTNTLCSLLTLLQLSRKVFRRVKFNFAWALVYNMIGIPIAAGVIYPYKNSRLSPVWASAAMAASSVSVVMSSLALRMYRPPSVVTDKSQKIDFERLAPVEERFQ</sequence>
<dbReference type="SFLD" id="SFLDS00003">
    <property type="entry name" value="Haloacid_Dehalogenase"/>
    <property type="match status" value="1"/>
</dbReference>
<dbReference type="SFLD" id="SFLDG00002">
    <property type="entry name" value="C1.7:_P-type_atpase_like"/>
    <property type="match status" value="1"/>
</dbReference>
<comment type="subcellular location">
    <subcellularLocation>
        <location evidence="1">Membrane</location>
        <topology evidence="1">Multi-pass membrane protein</topology>
    </subcellularLocation>
</comment>
<evidence type="ECO:0000259" key="11">
    <source>
        <dbReference type="PROSITE" id="PS50846"/>
    </source>
</evidence>
<dbReference type="SUPFAM" id="SSF55008">
    <property type="entry name" value="HMA, heavy metal-associated domain"/>
    <property type="match status" value="2"/>
</dbReference>
<dbReference type="GO" id="GO:0016887">
    <property type="term" value="F:ATP hydrolysis activity"/>
    <property type="evidence" value="ECO:0007669"/>
    <property type="project" value="InterPro"/>
</dbReference>
<dbReference type="GO" id="GO:0043682">
    <property type="term" value="F:P-type divalent copper transporter activity"/>
    <property type="evidence" value="ECO:0007669"/>
    <property type="project" value="TreeGrafter"/>
</dbReference>
<keyword evidence="6 10" id="KW-0067">ATP-binding</keyword>
<dbReference type="InterPro" id="IPR027256">
    <property type="entry name" value="P-typ_ATPase_IB"/>
</dbReference>
<dbReference type="InterPro" id="IPR023214">
    <property type="entry name" value="HAD_sf"/>
</dbReference>
<gene>
    <name evidence="12" type="ORF">LAME_0C05226G</name>
</gene>
<dbReference type="PANTHER" id="PTHR43520:SF32">
    <property type="entry name" value="COPPER RESISTANCE P-TYPE ATPASE (EUROFUNG)"/>
    <property type="match status" value="1"/>
</dbReference>
<dbReference type="Proteomes" id="UP000191144">
    <property type="component" value="Chromosome C"/>
</dbReference>
<dbReference type="InterPro" id="IPR023298">
    <property type="entry name" value="ATPase_P-typ_TM_dom_sf"/>
</dbReference>
<dbReference type="InterPro" id="IPR001757">
    <property type="entry name" value="P_typ_ATPase"/>
</dbReference>
<dbReference type="EMBL" id="LT598479">
    <property type="protein sequence ID" value="SCU83452.1"/>
    <property type="molecule type" value="Genomic_DNA"/>
</dbReference>
<keyword evidence="9 10" id="KW-0472">Membrane</keyword>
<dbReference type="InterPro" id="IPR059000">
    <property type="entry name" value="ATPase_P-type_domA"/>
</dbReference>
<dbReference type="PANTHER" id="PTHR43520">
    <property type="entry name" value="ATP7, ISOFORM B"/>
    <property type="match status" value="1"/>
</dbReference>
<dbReference type="InterPro" id="IPR006121">
    <property type="entry name" value="HMA_dom"/>
</dbReference>
<keyword evidence="4 10" id="KW-0479">Metal-binding</keyword>
<evidence type="ECO:0000256" key="9">
    <source>
        <dbReference type="ARBA" id="ARBA00023136"/>
    </source>
</evidence>
<feature type="domain" description="HMA" evidence="11">
    <location>
        <begin position="192"/>
        <end position="263"/>
    </location>
</feature>
<dbReference type="AlphaFoldDB" id="A0A1G4J1J3"/>
<evidence type="ECO:0000256" key="3">
    <source>
        <dbReference type="ARBA" id="ARBA00022692"/>
    </source>
</evidence>
<evidence type="ECO:0000313" key="13">
    <source>
        <dbReference type="Proteomes" id="UP000191144"/>
    </source>
</evidence>
<dbReference type="InterPro" id="IPR018303">
    <property type="entry name" value="ATPase_P-typ_P_site"/>
</dbReference>
<dbReference type="Pfam" id="PF00403">
    <property type="entry name" value="HMA"/>
    <property type="match status" value="1"/>
</dbReference>
<evidence type="ECO:0000256" key="6">
    <source>
        <dbReference type="ARBA" id="ARBA00022840"/>
    </source>
</evidence>
<dbReference type="FunFam" id="2.70.150.10:FF:000068">
    <property type="entry name" value="Copper resistance-associated P-type ATPase"/>
    <property type="match status" value="1"/>
</dbReference>
<name>A0A1G4J1J3_9SACH</name>
<dbReference type="SUPFAM" id="SSF81665">
    <property type="entry name" value="Calcium ATPase, transmembrane domain M"/>
    <property type="match status" value="1"/>
</dbReference>
<evidence type="ECO:0000256" key="5">
    <source>
        <dbReference type="ARBA" id="ARBA00022741"/>
    </source>
</evidence>
<dbReference type="InterPro" id="IPR017969">
    <property type="entry name" value="Heavy-metal-associated_CS"/>
</dbReference>
<dbReference type="PRINTS" id="PR00119">
    <property type="entry name" value="CATATPASE"/>
</dbReference>
<dbReference type="SUPFAM" id="SSF81660">
    <property type="entry name" value="Metal cation-transporting ATPase, ATP-binding domain N"/>
    <property type="match status" value="1"/>
</dbReference>
<dbReference type="Gene3D" id="3.40.1110.10">
    <property type="entry name" value="Calcium-transporting ATPase, cytoplasmic domain N"/>
    <property type="match status" value="1"/>
</dbReference>
<evidence type="ECO:0000256" key="10">
    <source>
        <dbReference type="RuleBase" id="RU362081"/>
    </source>
</evidence>
<dbReference type="InterPro" id="IPR023299">
    <property type="entry name" value="ATPase_P-typ_cyto_dom_N"/>
</dbReference>
<dbReference type="NCBIfam" id="TIGR01494">
    <property type="entry name" value="ATPase_P-type"/>
    <property type="match status" value="2"/>
</dbReference>
<dbReference type="Gene3D" id="3.30.70.100">
    <property type="match status" value="2"/>
</dbReference>
<dbReference type="SUPFAM" id="SSF81653">
    <property type="entry name" value="Calcium ATPase, transduction domain A"/>
    <property type="match status" value="1"/>
</dbReference>
<dbReference type="Pfam" id="PF00702">
    <property type="entry name" value="Hydrolase"/>
    <property type="match status" value="1"/>
</dbReference>
<feature type="transmembrane region" description="Helical" evidence="10">
    <location>
        <begin position="507"/>
        <end position="524"/>
    </location>
</feature>
<keyword evidence="8 10" id="KW-1133">Transmembrane helix</keyword>
<evidence type="ECO:0000313" key="12">
    <source>
        <dbReference type="EMBL" id="SCU83452.1"/>
    </source>
</evidence>
<dbReference type="NCBIfam" id="TIGR01525">
    <property type="entry name" value="ATPase-IB_hvy"/>
    <property type="match status" value="1"/>
</dbReference>
<dbReference type="InterPro" id="IPR044492">
    <property type="entry name" value="P_typ_ATPase_HD_dom"/>
</dbReference>
<dbReference type="GO" id="GO:0005524">
    <property type="term" value="F:ATP binding"/>
    <property type="evidence" value="ECO:0007669"/>
    <property type="project" value="UniProtKB-UniRule"/>
</dbReference>
<keyword evidence="5 10" id="KW-0547">Nucleotide-binding</keyword>
<feature type="transmembrane region" description="Helical" evidence="10">
    <location>
        <begin position="591"/>
        <end position="611"/>
    </location>
</feature>
<protein>
    <submittedName>
        <fullName evidence="12">LAME_0C05226g1_1</fullName>
    </submittedName>
</protein>
<feature type="transmembrane region" description="Helical" evidence="10">
    <location>
        <begin position="794"/>
        <end position="822"/>
    </location>
</feature>
<evidence type="ECO:0000256" key="8">
    <source>
        <dbReference type="ARBA" id="ARBA00022989"/>
    </source>
</evidence>
<reference evidence="13" key="1">
    <citation type="submission" date="2016-03" db="EMBL/GenBank/DDBJ databases">
        <authorList>
            <person name="Devillers Hugo."/>
        </authorList>
    </citation>
    <scope>NUCLEOTIDE SEQUENCE [LARGE SCALE GENOMIC DNA]</scope>
</reference>
<feature type="transmembrane region" description="Helical" evidence="10">
    <location>
        <begin position="1174"/>
        <end position="1196"/>
    </location>
</feature>
<dbReference type="CDD" id="cd00371">
    <property type="entry name" value="HMA"/>
    <property type="match status" value="2"/>
</dbReference>
<keyword evidence="3 10" id="KW-0812">Transmembrane</keyword>
<dbReference type="GO" id="GO:0016020">
    <property type="term" value="C:membrane"/>
    <property type="evidence" value="ECO:0007669"/>
    <property type="project" value="UniProtKB-SubCell"/>
</dbReference>
<dbReference type="PROSITE" id="PS01047">
    <property type="entry name" value="HMA_1"/>
    <property type="match status" value="1"/>
</dbReference>
<feature type="transmembrane region" description="Helical" evidence="10">
    <location>
        <begin position="752"/>
        <end position="774"/>
    </location>
</feature>
<feature type="transmembrane region" description="Helical" evidence="10">
    <location>
        <begin position="556"/>
        <end position="579"/>
    </location>
</feature>
<evidence type="ECO:0000256" key="2">
    <source>
        <dbReference type="ARBA" id="ARBA00006024"/>
    </source>
</evidence>
<dbReference type="PROSITE" id="PS50846">
    <property type="entry name" value="HMA_2"/>
    <property type="match status" value="2"/>
</dbReference>
<keyword evidence="13" id="KW-1185">Reference proteome</keyword>
<feature type="transmembrane region" description="Helical" evidence="10">
    <location>
        <begin position="462"/>
        <end position="487"/>
    </location>
</feature>
<dbReference type="Gene3D" id="2.70.150.10">
    <property type="entry name" value="Calcium-transporting ATPase, cytoplasmic transduction domain A"/>
    <property type="match status" value="1"/>
</dbReference>
<feature type="transmembrane region" description="Helical" evidence="10">
    <location>
        <begin position="1147"/>
        <end position="1168"/>
    </location>
</feature>
<dbReference type="SFLD" id="SFLDF00027">
    <property type="entry name" value="p-type_atpase"/>
    <property type="match status" value="1"/>
</dbReference>
<proteinExistence type="inferred from homology"/>
<dbReference type="Gene3D" id="3.40.50.1000">
    <property type="entry name" value="HAD superfamily/HAD-like"/>
    <property type="match status" value="1"/>
</dbReference>
<dbReference type="GO" id="GO:0005507">
    <property type="term" value="F:copper ion binding"/>
    <property type="evidence" value="ECO:0007669"/>
    <property type="project" value="TreeGrafter"/>
</dbReference>
<dbReference type="SUPFAM" id="SSF56784">
    <property type="entry name" value="HAD-like"/>
    <property type="match status" value="1"/>
</dbReference>
<organism evidence="12 13">
    <name type="scientific">Lachancea meyersii CBS 8951</name>
    <dbReference type="NCBI Taxonomy" id="1266667"/>
    <lineage>
        <taxon>Eukaryota</taxon>
        <taxon>Fungi</taxon>
        <taxon>Dikarya</taxon>
        <taxon>Ascomycota</taxon>
        <taxon>Saccharomycotina</taxon>
        <taxon>Saccharomycetes</taxon>
        <taxon>Saccharomycetales</taxon>
        <taxon>Saccharomycetaceae</taxon>
        <taxon>Lachancea</taxon>
    </lineage>
</organism>
<dbReference type="InterPro" id="IPR036412">
    <property type="entry name" value="HAD-like_sf"/>
</dbReference>
<dbReference type="PROSITE" id="PS00154">
    <property type="entry name" value="ATPASE_E1_E2"/>
    <property type="match status" value="1"/>
</dbReference>
<feature type="domain" description="HMA" evidence="11">
    <location>
        <begin position="276"/>
        <end position="343"/>
    </location>
</feature>
<evidence type="ECO:0000256" key="1">
    <source>
        <dbReference type="ARBA" id="ARBA00004141"/>
    </source>
</evidence>
<dbReference type="Pfam" id="PF00122">
    <property type="entry name" value="E1-E2_ATPase"/>
    <property type="match status" value="1"/>
</dbReference>
<comment type="similarity">
    <text evidence="2 10">Belongs to the cation transport ATPase (P-type) (TC 3.A.3) family. Type IB subfamily.</text>
</comment>
<evidence type="ECO:0000256" key="7">
    <source>
        <dbReference type="ARBA" id="ARBA00022967"/>
    </source>
</evidence>